<dbReference type="InterPro" id="IPR001525">
    <property type="entry name" value="C5_MeTfrase"/>
</dbReference>
<dbReference type="GO" id="GO:0003677">
    <property type="term" value="F:DNA binding"/>
    <property type="evidence" value="ECO:0007669"/>
    <property type="project" value="TreeGrafter"/>
</dbReference>
<proteinExistence type="inferred from homology"/>
<dbReference type="NCBIfam" id="TIGR00675">
    <property type="entry name" value="dcm"/>
    <property type="match status" value="1"/>
</dbReference>
<dbReference type="STRING" id="1182571.QR90_05065"/>
<dbReference type="GO" id="GO:0044027">
    <property type="term" value="P:negative regulation of gene expression via chromosomal CpG island methylation"/>
    <property type="evidence" value="ECO:0007669"/>
    <property type="project" value="TreeGrafter"/>
</dbReference>
<dbReference type="Gene3D" id="3.40.50.150">
    <property type="entry name" value="Vaccinia Virus protein VP39"/>
    <property type="match status" value="1"/>
</dbReference>
<dbReference type="InterPro" id="IPR003265">
    <property type="entry name" value="HhH-GPD_domain"/>
</dbReference>
<accession>A0A0A7KEK0</accession>
<dbReference type="Pfam" id="PF00145">
    <property type="entry name" value="DNA_methylase"/>
    <property type="match status" value="1"/>
</dbReference>
<evidence type="ECO:0000256" key="7">
    <source>
        <dbReference type="RuleBase" id="RU000417"/>
    </source>
</evidence>
<dbReference type="GO" id="GO:0009307">
    <property type="term" value="P:DNA restriction-modification system"/>
    <property type="evidence" value="ECO:0007669"/>
    <property type="project" value="UniProtKB-KW"/>
</dbReference>
<evidence type="ECO:0000256" key="2">
    <source>
        <dbReference type="ARBA" id="ARBA00022679"/>
    </source>
</evidence>
<sequence length="735" mass="82491">MPGWKPRLTATISESAVLVPDGELWPMRKSFSAAHNRWRRRMETHLQENPDLFPLAHQRTGGDPLKLRALIDEEASSQQALTRMLQAMYPERDLGNHADPLDELVYIMISRRTREGAYQDVFRRLKARFPDWGEMAQAEVDEIHTITGMAGMGIQRAADLRQALGMIHAEFGQYSLDALHGWTDARAEAFLTTLPGVGPKTAYCVLMYSLGRAAFPVDTHTLRVLARIGVFREAGLDLTGVDHKRGQTILADLIPPELRHSLHVSLVLHGRDVCQPRPRCGECAVRNMCSLYRAEQVREAEESGRPTMVDLFCGAGGLSEGFRQAGFRTVLAVDSNPVALRTYRLNHPEVPEDRVICEDLVDFRKDGERLRALLGHQPIDVLIGGPPCQGFSRAGWRSRGTGRRFTATEDDRNYLFRELVGLLHVLQPRIFVMENVPGVGEVRFEDGTNFLEVMQNAMRRAGYTTEVWILNAAAYGVPQNRVRRIIVGVLGASRLPAGLRTLIGQRLREVPEVQYQAASNQYREHSRSSDKNLPGPVTLAEAIGDLPVVEAGEGLWVQRTGERPIGPSRFDLPDAPIYHPQGLLTSHVSRYQNDTDLERYAALEPGENYLDLLSRRIDLQNYSTSSFHDKYFRLEPYAPSKTIVAHLRKDGNSYIHPWRVRSLTVREAARLQSFPDAYIFTGSRGDQFQQIGNAVPPRLGRAIGLHLQKILDVLQYTPGPPLDPLLPSEAQAQAR</sequence>
<dbReference type="SUPFAM" id="SSF53335">
    <property type="entry name" value="S-adenosyl-L-methionine-dependent methyltransferases"/>
    <property type="match status" value="1"/>
</dbReference>
<dbReference type="Proteomes" id="UP000030634">
    <property type="component" value="Chromosome"/>
</dbReference>
<dbReference type="AlphaFoldDB" id="A0A0A7KEK0"/>
<name>A0A0A7KEK0_9DEIO</name>
<dbReference type="GO" id="GO:0032259">
    <property type="term" value="P:methylation"/>
    <property type="evidence" value="ECO:0007669"/>
    <property type="project" value="UniProtKB-KW"/>
</dbReference>
<dbReference type="SMART" id="SM00478">
    <property type="entry name" value="ENDO3c"/>
    <property type="match status" value="1"/>
</dbReference>
<keyword evidence="4" id="KW-0680">Restriction system</keyword>
<dbReference type="Gene3D" id="1.10.1670.10">
    <property type="entry name" value="Helix-hairpin-Helix base-excision DNA repair enzymes (C-terminal)"/>
    <property type="match status" value="1"/>
</dbReference>
<dbReference type="PROSITE" id="PS00095">
    <property type="entry name" value="C5_MTASE_2"/>
    <property type="match status" value="1"/>
</dbReference>
<dbReference type="InterPro" id="IPR023170">
    <property type="entry name" value="HhH_base_excis_C"/>
</dbReference>
<feature type="active site" evidence="5">
    <location>
        <position position="388"/>
    </location>
</feature>
<evidence type="ECO:0000256" key="4">
    <source>
        <dbReference type="ARBA" id="ARBA00022747"/>
    </source>
</evidence>
<dbReference type="PANTHER" id="PTHR10629">
    <property type="entry name" value="CYTOSINE-SPECIFIC METHYLTRANSFERASE"/>
    <property type="match status" value="1"/>
</dbReference>
<dbReference type="EMBL" id="CP010028">
    <property type="protein sequence ID" value="AIZ44597.1"/>
    <property type="molecule type" value="Genomic_DNA"/>
</dbReference>
<evidence type="ECO:0000256" key="6">
    <source>
        <dbReference type="RuleBase" id="RU000416"/>
    </source>
</evidence>
<dbReference type="EC" id="2.1.1.37" evidence="7"/>
<dbReference type="CDD" id="cd00056">
    <property type="entry name" value="ENDO3c"/>
    <property type="match status" value="1"/>
</dbReference>
<dbReference type="PRINTS" id="PR00105">
    <property type="entry name" value="C5METTRFRASE"/>
</dbReference>
<dbReference type="InterPro" id="IPR018117">
    <property type="entry name" value="C5_DNA_meth_AS"/>
</dbReference>
<evidence type="ECO:0000313" key="9">
    <source>
        <dbReference type="EMBL" id="AIZ44597.1"/>
    </source>
</evidence>
<dbReference type="Gene3D" id="3.90.120.10">
    <property type="entry name" value="DNA Methylase, subunit A, domain 2"/>
    <property type="match status" value="1"/>
</dbReference>
<gene>
    <name evidence="9" type="ORF">QR90_05065</name>
</gene>
<reference evidence="10" key="1">
    <citation type="submission" date="2014-11" db="EMBL/GenBank/DDBJ databases">
        <title>Hymenobacter sp. DG25B genome submission.</title>
        <authorList>
            <person name="Jung H.-Y."/>
            <person name="Kim M.K."/>
            <person name="Srinivasan S."/>
            <person name="Lim S."/>
        </authorList>
    </citation>
    <scope>NUCLEOTIDE SEQUENCE [LARGE SCALE GENOMIC DNA]</scope>
    <source>
        <strain evidence="10">DY59</strain>
    </source>
</reference>
<comment type="catalytic activity">
    <reaction evidence="7">
        <text>a 2'-deoxycytidine in DNA + S-adenosyl-L-methionine = a 5-methyl-2'-deoxycytidine in DNA + S-adenosyl-L-homocysteine + H(+)</text>
        <dbReference type="Rhea" id="RHEA:13681"/>
        <dbReference type="Rhea" id="RHEA-COMP:11369"/>
        <dbReference type="Rhea" id="RHEA-COMP:11370"/>
        <dbReference type="ChEBI" id="CHEBI:15378"/>
        <dbReference type="ChEBI" id="CHEBI:57856"/>
        <dbReference type="ChEBI" id="CHEBI:59789"/>
        <dbReference type="ChEBI" id="CHEBI:85452"/>
        <dbReference type="ChEBI" id="CHEBI:85454"/>
        <dbReference type="EC" id="2.1.1.37"/>
    </reaction>
</comment>
<dbReference type="InterPro" id="IPR031303">
    <property type="entry name" value="C5_meth_CS"/>
</dbReference>
<evidence type="ECO:0000256" key="5">
    <source>
        <dbReference type="PROSITE-ProRule" id="PRU01016"/>
    </source>
</evidence>
<dbReference type="Gene3D" id="1.10.340.30">
    <property type="entry name" value="Hypothetical protein, domain 2"/>
    <property type="match status" value="1"/>
</dbReference>
<dbReference type="KEGG" id="dsw:QR90_05065"/>
<evidence type="ECO:0000313" key="10">
    <source>
        <dbReference type="Proteomes" id="UP000030634"/>
    </source>
</evidence>
<dbReference type="GO" id="GO:0006284">
    <property type="term" value="P:base-excision repair"/>
    <property type="evidence" value="ECO:0007669"/>
    <property type="project" value="InterPro"/>
</dbReference>
<feature type="domain" description="HhH-GPD" evidence="8">
    <location>
        <begin position="109"/>
        <end position="272"/>
    </location>
</feature>
<evidence type="ECO:0000259" key="8">
    <source>
        <dbReference type="SMART" id="SM00478"/>
    </source>
</evidence>
<keyword evidence="2 5" id="KW-0808">Transferase</keyword>
<dbReference type="SUPFAM" id="SSF48150">
    <property type="entry name" value="DNA-glycosylase"/>
    <property type="match status" value="1"/>
</dbReference>
<dbReference type="PROSITE" id="PS51679">
    <property type="entry name" value="SAM_MT_C5"/>
    <property type="match status" value="1"/>
</dbReference>
<dbReference type="GO" id="GO:0003886">
    <property type="term" value="F:DNA (cytosine-5-)-methyltransferase activity"/>
    <property type="evidence" value="ECO:0007669"/>
    <property type="project" value="UniProtKB-EC"/>
</dbReference>
<evidence type="ECO:0000256" key="1">
    <source>
        <dbReference type="ARBA" id="ARBA00022603"/>
    </source>
</evidence>
<dbReference type="REBASE" id="99562">
    <property type="entry name" value="M.DswDY59ORF5065P"/>
</dbReference>
<protein>
    <recommendedName>
        <fullName evidence="7">Cytosine-specific methyltransferase</fullName>
        <ecNumber evidence="7">2.1.1.37</ecNumber>
    </recommendedName>
</protein>
<dbReference type="PROSITE" id="PS00094">
    <property type="entry name" value="C5_MTASE_1"/>
    <property type="match status" value="1"/>
</dbReference>
<comment type="similarity">
    <text evidence="5 6">Belongs to the class I-like SAM-binding methyltransferase superfamily. C5-methyltransferase family.</text>
</comment>
<dbReference type="PANTHER" id="PTHR10629:SF52">
    <property type="entry name" value="DNA (CYTOSINE-5)-METHYLTRANSFERASE 1"/>
    <property type="match status" value="1"/>
</dbReference>
<organism evidence="9 10">
    <name type="scientific">Deinococcus radiopugnans</name>
    <dbReference type="NCBI Taxonomy" id="57497"/>
    <lineage>
        <taxon>Bacteria</taxon>
        <taxon>Thermotogati</taxon>
        <taxon>Deinococcota</taxon>
        <taxon>Deinococci</taxon>
        <taxon>Deinococcales</taxon>
        <taxon>Deinococcaceae</taxon>
        <taxon>Deinococcus</taxon>
    </lineage>
</organism>
<dbReference type="InterPro" id="IPR011257">
    <property type="entry name" value="DNA_glycosylase"/>
</dbReference>
<evidence type="ECO:0000256" key="3">
    <source>
        <dbReference type="ARBA" id="ARBA00022691"/>
    </source>
</evidence>
<dbReference type="InterPro" id="IPR029063">
    <property type="entry name" value="SAM-dependent_MTases_sf"/>
</dbReference>
<keyword evidence="1 5" id="KW-0489">Methyltransferase</keyword>
<keyword evidence="3 5" id="KW-0949">S-adenosyl-L-methionine</keyword>
<dbReference type="InterPro" id="IPR050390">
    <property type="entry name" value="C5-Methyltransferase"/>
</dbReference>
<dbReference type="HOGENOM" id="CLU_021618_0_0_0"/>